<dbReference type="InterPro" id="IPR008967">
    <property type="entry name" value="p53-like_TF_DNA-bd_sf"/>
</dbReference>
<dbReference type="SMART" id="SM00425">
    <property type="entry name" value="TBOX"/>
    <property type="match status" value="1"/>
</dbReference>
<reference evidence="10" key="1">
    <citation type="submission" date="2025-08" db="UniProtKB">
        <authorList>
            <consortium name="Ensembl"/>
        </authorList>
    </citation>
    <scope>IDENTIFICATION</scope>
</reference>
<evidence type="ECO:0000256" key="8">
    <source>
        <dbReference type="SAM" id="MobiDB-lite"/>
    </source>
</evidence>
<keyword evidence="5 6" id="KW-0539">Nucleus</keyword>
<evidence type="ECO:0000256" key="7">
    <source>
        <dbReference type="SAM" id="Coils"/>
    </source>
</evidence>
<dbReference type="OrthoDB" id="6119313at2759"/>
<dbReference type="GO" id="GO:0005634">
    <property type="term" value="C:nucleus"/>
    <property type="evidence" value="ECO:0007669"/>
    <property type="project" value="UniProtKB-SubCell"/>
</dbReference>
<dbReference type="InterPro" id="IPR001699">
    <property type="entry name" value="TF_T-box"/>
</dbReference>
<feature type="region of interest" description="Disordered" evidence="8">
    <location>
        <begin position="550"/>
        <end position="622"/>
    </location>
</feature>
<gene>
    <name evidence="10" type="primary">magl</name>
</gene>
<dbReference type="InterPro" id="IPR032060">
    <property type="entry name" value="MGA_dom"/>
</dbReference>
<proteinExistence type="predicted"/>
<dbReference type="Pfam" id="PF00907">
    <property type="entry name" value="T-box"/>
    <property type="match status" value="1"/>
</dbReference>
<keyword evidence="11" id="KW-1185">Reference proteome</keyword>
<dbReference type="Ensembl" id="ENSSANT00000109956.1">
    <property type="protein sequence ID" value="ENSSANP00000103602.1"/>
    <property type="gene ID" value="ENSSANG00000050781.1"/>
</dbReference>
<feature type="region of interest" description="Disordered" evidence="8">
    <location>
        <begin position="770"/>
        <end position="803"/>
    </location>
</feature>
<feature type="domain" description="T-box" evidence="9">
    <location>
        <begin position="39"/>
        <end position="229"/>
    </location>
</feature>
<dbReference type="PRINTS" id="PR00937">
    <property type="entry name" value="TBOX"/>
</dbReference>
<dbReference type="Pfam" id="PF16059">
    <property type="entry name" value="MGA_dom"/>
    <property type="match status" value="1"/>
</dbReference>
<dbReference type="GO" id="GO:0060429">
    <property type="term" value="P:epithelium development"/>
    <property type="evidence" value="ECO:0007669"/>
    <property type="project" value="UniProtKB-ARBA"/>
</dbReference>
<feature type="coiled-coil region" evidence="7">
    <location>
        <begin position="1617"/>
        <end position="1644"/>
    </location>
</feature>
<reference evidence="10" key="2">
    <citation type="submission" date="2025-09" db="UniProtKB">
        <authorList>
            <consortium name="Ensembl"/>
        </authorList>
    </citation>
    <scope>IDENTIFICATION</scope>
</reference>
<organism evidence="10 11">
    <name type="scientific">Sinocyclocheilus anshuiensis</name>
    <dbReference type="NCBI Taxonomy" id="1608454"/>
    <lineage>
        <taxon>Eukaryota</taxon>
        <taxon>Metazoa</taxon>
        <taxon>Chordata</taxon>
        <taxon>Craniata</taxon>
        <taxon>Vertebrata</taxon>
        <taxon>Euteleostomi</taxon>
        <taxon>Actinopterygii</taxon>
        <taxon>Neopterygii</taxon>
        <taxon>Teleostei</taxon>
        <taxon>Ostariophysi</taxon>
        <taxon>Cypriniformes</taxon>
        <taxon>Cyprinidae</taxon>
        <taxon>Cyprininae</taxon>
        <taxon>Sinocyclocheilus</taxon>
    </lineage>
</organism>
<feature type="region of interest" description="Disordered" evidence="8">
    <location>
        <begin position="1492"/>
        <end position="1528"/>
    </location>
</feature>
<name>A0A671T4Y8_9TELE</name>
<evidence type="ECO:0000256" key="3">
    <source>
        <dbReference type="ARBA" id="ARBA00023125"/>
    </source>
</evidence>
<keyword evidence="4" id="KW-0804">Transcription</keyword>
<dbReference type="InterPro" id="IPR046360">
    <property type="entry name" value="T-box_DNA-bd"/>
</dbReference>
<sequence>MDWPVDEPRFAAMESTAEGMLGNADRLVCDDGSGVSVTLENESVWSRFHSLGTEMILTVQGRRMFPCCRFRLSGLQPELSYFLILDITPLDELRHRWNGETWEPHGAGEPHLQSHVCFRDGAINHDKIPHVCFHPDSPAAGQRWMDGPVSFYKMKLSHSSEDPDAAVVLRPMHRYQPRLYVVPASSCPEPDVHVFTFPKTAFYAVTSYQNPLITRLKIDCNPFMLAFREDGASARLIQNKLKLALSEKHRSSTHTHHESSEEGRMSDETLVRDPSAEPVASLAPASADEVSLRSSQSSEQHRSGISCRVKRVYRRGWRSGARKAKAKWWTNVKHRSAAVSTASMQPDLEHVDGVLFVSFTAKEALDVHVGNMRRSVETSASSHSQTGAEKPARDADWICEQEPVLLQQLQQLKNRQIIHPVLQQVGLKLNLLDPAAPIDLHYLGVALPLPSPVLTSSSHAAFVSRTGKTSDLTRIKGWMEKFSSKSSADSSAGHSAFSSVLLDEYLEAEGQRISERAAVFSSSAPSPVLYQLPVKSSSYVRTLDSVLQTRSSAPSGLRDKRTKAWRSRRGVRAAPEAVRSSSARLRWKRSVSEDPPQRPAASSGAPSRRRRRYRRRRRTLRFNRDAVDGAQASAFAQKHSELLAQEQQAVSLGQSPTHISAERAGFALSSLLTAEKAVKTKQQVREGVCGKDFCRLGCVCESLNREARGSTHCRRVQCMFSCGCFKHKILLVRSEHSAGSLVAFPVAGPGSDGRPEPALRISSLWRRRAGENDPEPLFTPRASGAPRRAPRHHAPAPRPCPQVQETEKDPVYLYLESMMTCARVREYNSNPPPQVHLLPAKRSVAAPDEAISAVSQLGLAACQNPGESCEAGEPEPTKVLEIISGCNWETHRSLVLKELFRCIDMNHLASVFYIDIYKVELLSKDLKKDESGSTLIYKVCVSLGKTPEKTREPRKSVKKRDDASHLRSSSSQKVNRLNVKENLHIIQTNAPDEKQAKHFPLLSRVVPAGLLKADKKTLVRSGPIKVNGKTYAQAKLILGRMGALHPANRLAAYVTGRIKPLPQNTTRSLSKTLQVRTLRETRGAISAPATDPSKHTVSQAHSFKMPITRSPVMPWAPNGIRCIPAALNPTSSRNPGRGSNTVAPPLSSAPVMVAPPLSGAETVLPASALPPGQQVVLQPVAGMTGVNMCQFNGQMIQLVPIPAALPVQVQTGAGGTGGAQQEPQSAQMPTSSSQKASSKPPPFIVPRIHAVQGNTSFSFGTVAAAGLQGGLLAKAGMFSFRICPPSAESKTVGLDQTGKAPESTGTASTLLLPGGYRLIKLPMFVSPSVSSPTASVPAVCTEKSTEDPSAHQSSVSIKTEPGEERSGLLSEDGAPVIIKVESYSGNSSSKHPCAEPEERSLHIKIEDDTDQSPQNSKDSPYRAKIEEPDHETIAGVSHHLNTSESRDRGVKDTDRSSSNTEVQQHLRSREERKDTAIGAGLLCSVFEGRTSQSFTKTHKPGAEEIQNRRRKRQAPDDPRVDSAAELNQSSSAFMYSSDGWTTEDSNDWYSEEEVDIVTYEEYDEKMNISLLRAKARRRTQQAAQSQWLLKCKSAAHHAVRLMSDLPLYKRTWCLNRTLRERKQLAELQQSLDSLKRMLGVEEDVMMSTQDLLREARQMIGALEEHSTSLMAKKRALIRQHSHYQTLISQRSGADVTGTELQQKTAAPSLPRSPSETRAHSQSVLKRRLPSVILQSFTKI</sequence>
<dbReference type="SUPFAM" id="SSF49417">
    <property type="entry name" value="p53-like transcription factors"/>
    <property type="match status" value="1"/>
</dbReference>
<feature type="region of interest" description="Disordered" evidence="8">
    <location>
        <begin position="947"/>
        <end position="973"/>
    </location>
</feature>
<feature type="compositionally biased region" description="Basic and acidic residues" evidence="8">
    <location>
        <begin position="1419"/>
        <end position="1432"/>
    </location>
</feature>
<dbReference type="GO" id="GO:0045893">
    <property type="term" value="P:positive regulation of DNA-templated transcription"/>
    <property type="evidence" value="ECO:0007669"/>
    <property type="project" value="InterPro"/>
</dbReference>
<dbReference type="PANTHER" id="PTHR11267">
    <property type="entry name" value="T-BOX PROTEIN-RELATED"/>
    <property type="match status" value="1"/>
</dbReference>
<comment type="caution">
    <text evidence="6">Lacks conserved residue(s) required for the propagation of feature annotation.</text>
</comment>
<feature type="region of interest" description="Disordered" evidence="8">
    <location>
        <begin position="1212"/>
        <end position="1243"/>
    </location>
</feature>
<dbReference type="PROSITE" id="PS50252">
    <property type="entry name" value="TBOX_3"/>
    <property type="match status" value="1"/>
</dbReference>
<dbReference type="PROSITE" id="PS01264">
    <property type="entry name" value="TBOX_2"/>
    <property type="match status" value="1"/>
</dbReference>
<feature type="region of interest" description="Disordered" evidence="8">
    <location>
        <begin position="1688"/>
        <end position="1723"/>
    </location>
</feature>
<evidence type="ECO:0000259" key="9">
    <source>
        <dbReference type="PROSITE" id="PS50252"/>
    </source>
</evidence>
<evidence type="ECO:0000256" key="6">
    <source>
        <dbReference type="PROSITE-ProRule" id="PRU00201"/>
    </source>
</evidence>
<evidence type="ECO:0000256" key="2">
    <source>
        <dbReference type="ARBA" id="ARBA00023015"/>
    </source>
</evidence>
<dbReference type="GO" id="GO:0009653">
    <property type="term" value="P:anatomical structure morphogenesis"/>
    <property type="evidence" value="ECO:0007669"/>
    <property type="project" value="UniProtKB-ARBA"/>
</dbReference>
<dbReference type="Proteomes" id="UP000472260">
    <property type="component" value="Unassembled WGS sequence"/>
</dbReference>
<feature type="compositionally biased region" description="Basic and acidic residues" evidence="8">
    <location>
        <begin position="947"/>
        <end position="965"/>
    </location>
</feature>
<feature type="compositionally biased region" description="Low complexity" evidence="8">
    <location>
        <begin position="1327"/>
        <end position="1339"/>
    </location>
</feature>
<dbReference type="Gene3D" id="2.60.40.820">
    <property type="entry name" value="Transcription factor, T-box"/>
    <property type="match status" value="1"/>
</dbReference>
<accession>A0A671T4Y8</accession>
<feature type="compositionally biased region" description="Basic and acidic residues" evidence="8">
    <location>
        <begin position="1500"/>
        <end position="1522"/>
    </location>
</feature>
<evidence type="ECO:0000313" key="10">
    <source>
        <dbReference type="Ensembl" id="ENSSANP00000103602.1"/>
    </source>
</evidence>
<feature type="compositionally biased region" description="Polar residues" evidence="8">
    <location>
        <begin position="1698"/>
        <end position="1723"/>
    </location>
</feature>
<dbReference type="PANTHER" id="PTHR11267:SF203">
    <property type="entry name" value="MAX GENE-ASSOCIATED PROTEIN-LIKE"/>
    <property type="match status" value="1"/>
</dbReference>
<feature type="region of interest" description="Disordered" evidence="8">
    <location>
        <begin position="247"/>
        <end position="303"/>
    </location>
</feature>
<evidence type="ECO:0000313" key="11">
    <source>
        <dbReference type="Proteomes" id="UP000472260"/>
    </source>
</evidence>
<dbReference type="GO" id="GO:0000978">
    <property type="term" value="F:RNA polymerase II cis-regulatory region sequence-specific DNA binding"/>
    <property type="evidence" value="ECO:0007669"/>
    <property type="project" value="InterPro"/>
</dbReference>
<dbReference type="GO" id="GO:0001708">
    <property type="term" value="P:cell fate specification"/>
    <property type="evidence" value="ECO:0007669"/>
    <property type="project" value="TreeGrafter"/>
</dbReference>
<evidence type="ECO:0000256" key="1">
    <source>
        <dbReference type="ARBA" id="ARBA00004123"/>
    </source>
</evidence>
<feature type="region of interest" description="Disordered" evidence="8">
    <location>
        <begin position="1327"/>
        <end position="1373"/>
    </location>
</feature>
<dbReference type="GeneID" id="107704393"/>
<evidence type="ECO:0000256" key="5">
    <source>
        <dbReference type="ARBA" id="ARBA00023242"/>
    </source>
</evidence>
<feature type="compositionally biased region" description="Basic residues" evidence="8">
    <location>
        <begin position="560"/>
        <end position="571"/>
    </location>
</feature>
<feature type="compositionally biased region" description="Basic and acidic residues" evidence="8">
    <location>
        <begin position="247"/>
        <end position="275"/>
    </location>
</feature>
<protein>
    <submittedName>
        <fullName evidence="10">MAX gene-associated protein-like</fullName>
    </submittedName>
</protein>
<feature type="compositionally biased region" description="Basic and acidic residues" evidence="8">
    <location>
        <begin position="1444"/>
        <end position="1455"/>
    </location>
</feature>
<dbReference type="GO" id="GO:0000981">
    <property type="term" value="F:DNA-binding transcription factor activity, RNA polymerase II-specific"/>
    <property type="evidence" value="ECO:0007669"/>
    <property type="project" value="TreeGrafter"/>
</dbReference>
<keyword evidence="2" id="KW-0805">Transcription regulation</keyword>
<evidence type="ECO:0000256" key="4">
    <source>
        <dbReference type="ARBA" id="ARBA00023163"/>
    </source>
</evidence>
<comment type="subcellular location">
    <subcellularLocation>
        <location evidence="1 6">Nucleus</location>
    </subcellularLocation>
</comment>
<dbReference type="CTD" id="108180286"/>
<feature type="compositionally biased region" description="Polar residues" evidence="8">
    <location>
        <begin position="1456"/>
        <end position="1465"/>
    </location>
</feature>
<feature type="compositionally biased region" description="Basic residues" evidence="8">
    <location>
        <begin position="607"/>
        <end position="621"/>
    </location>
</feature>
<dbReference type="GO" id="GO:0000785">
    <property type="term" value="C:chromatin"/>
    <property type="evidence" value="ECO:0007669"/>
    <property type="project" value="TreeGrafter"/>
</dbReference>
<dbReference type="InterPro" id="IPR018186">
    <property type="entry name" value="TF_T-box_CS"/>
</dbReference>
<feature type="region of interest" description="Disordered" evidence="8">
    <location>
        <begin position="1404"/>
        <end position="1473"/>
    </location>
</feature>
<keyword evidence="7" id="KW-0175">Coiled coil</keyword>
<keyword evidence="3 6" id="KW-0238">DNA-binding</keyword>
<dbReference type="InterPro" id="IPR036960">
    <property type="entry name" value="T-box_sf"/>
</dbReference>
<feature type="compositionally biased region" description="Low complexity" evidence="8">
    <location>
        <begin position="1229"/>
        <end position="1238"/>
    </location>
</feature>
<dbReference type="KEGG" id="sanh:107704393"/>